<dbReference type="Proteomes" id="UP001530293">
    <property type="component" value="Unassembled WGS sequence"/>
</dbReference>
<feature type="region of interest" description="Disordered" evidence="1">
    <location>
        <begin position="100"/>
        <end position="123"/>
    </location>
</feature>
<feature type="compositionally biased region" description="Low complexity" evidence="1">
    <location>
        <begin position="107"/>
        <end position="123"/>
    </location>
</feature>
<reference evidence="2 3" key="1">
    <citation type="submission" date="2024-10" db="EMBL/GenBank/DDBJ databases">
        <title>Updated reference genomes for cyclostephanoid diatoms.</title>
        <authorList>
            <person name="Roberts W.R."/>
            <person name="Alverson A.J."/>
        </authorList>
    </citation>
    <scope>NUCLEOTIDE SEQUENCE [LARGE SCALE GENOMIC DNA]</scope>
    <source>
        <strain evidence="2 3">AJA232-27</strain>
    </source>
</reference>
<dbReference type="EMBL" id="JALLBG020000156">
    <property type="protein sequence ID" value="KAL3761163.1"/>
    <property type="molecule type" value="Genomic_DNA"/>
</dbReference>
<gene>
    <name evidence="2" type="ORF">ACHAWU_000258</name>
</gene>
<keyword evidence="3" id="KW-1185">Reference proteome</keyword>
<organism evidence="2 3">
    <name type="scientific">Discostella pseudostelligera</name>
    <dbReference type="NCBI Taxonomy" id="259834"/>
    <lineage>
        <taxon>Eukaryota</taxon>
        <taxon>Sar</taxon>
        <taxon>Stramenopiles</taxon>
        <taxon>Ochrophyta</taxon>
        <taxon>Bacillariophyta</taxon>
        <taxon>Coscinodiscophyceae</taxon>
        <taxon>Thalassiosirophycidae</taxon>
        <taxon>Stephanodiscales</taxon>
        <taxon>Stephanodiscaceae</taxon>
        <taxon>Discostella</taxon>
    </lineage>
</organism>
<proteinExistence type="predicted"/>
<name>A0ABD3MB50_9STRA</name>
<accession>A0ABD3MB50</accession>
<feature type="compositionally biased region" description="Polar residues" evidence="1">
    <location>
        <begin position="278"/>
        <end position="290"/>
    </location>
</feature>
<dbReference type="AlphaFoldDB" id="A0ABD3MB50"/>
<evidence type="ECO:0000313" key="3">
    <source>
        <dbReference type="Proteomes" id="UP001530293"/>
    </source>
</evidence>
<sequence>MVDSPSTSSSITSFNSITDDDNDDAAAAVNYQVLDGTTSSQKVDILLEEINAMLSTNNCNVPNLVANIVSLVNLGSQSSSSKNNDRILLPTLKALLSSKATTRNNSRKQPSQQQQQQQQRPPSYRLAWAGSDNAICHIGTSLHKVPLARLQEIYLTLGGDDGKNKWELLEVIRILGPFPNVRNTLRGEVTKLMKLGDGSSTSMGMKRGESSISSSGSTREGVRMEIAYNSMIDGTGKEILASGESRVKYVQLDIWYASAKALVCTTVPSSENGDDADSSNNNIGNKDPLRSSTDGSRILFFVAEENLEEQLEKLRAA</sequence>
<feature type="region of interest" description="Disordered" evidence="1">
    <location>
        <begin position="269"/>
        <end position="290"/>
    </location>
</feature>
<evidence type="ECO:0000256" key="1">
    <source>
        <dbReference type="SAM" id="MobiDB-lite"/>
    </source>
</evidence>
<feature type="region of interest" description="Disordered" evidence="1">
    <location>
        <begin position="196"/>
        <end position="216"/>
    </location>
</feature>
<comment type="caution">
    <text evidence="2">The sequence shown here is derived from an EMBL/GenBank/DDBJ whole genome shotgun (WGS) entry which is preliminary data.</text>
</comment>
<protein>
    <submittedName>
        <fullName evidence="2">Uncharacterized protein</fullName>
    </submittedName>
</protein>
<evidence type="ECO:0000313" key="2">
    <source>
        <dbReference type="EMBL" id="KAL3761163.1"/>
    </source>
</evidence>